<evidence type="ECO:0000313" key="2">
    <source>
        <dbReference type="EMBL" id="CEJ93295.1"/>
    </source>
</evidence>
<feature type="compositionally biased region" description="Basic residues" evidence="1">
    <location>
        <begin position="161"/>
        <end position="180"/>
    </location>
</feature>
<evidence type="ECO:0000256" key="1">
    <source>
        <dbReference type="SAM" id="MobiDB-lite"/>
    </source>
</evidence>
<reference evidence="2 3" key="1">
    <citation type="journal article" date="2015" name="Genome Announc.">
        <title>Draft Genome Sequence and Gene Annotation of the Entomopathogenic Fungus Verticillium hemipterigenum.</title>
        <authorList>
            <person name="Horn F."/>
            <person name="Habel A."/>
            <person name="Scharf D.H."/>
            <person name="Dworschak J."/>
            <person name="Brakhage A.A."/>
            <person name="Guthke R."/>
            <person name="Hertweck C."/>
            <person name="Linde J."/>
        </authorList>
    </citation>
    <scope>NUCLEOTIDE SEQUENCE [LARGE SCALE GENOMIC DNA]</scope>
</reference>
<dbReference type="PANTHER" id="PTHR42051">
    <property type="entry name" value="MEIOTICALLY UP-REGULATED PROTEIN PB1A10.08"/>
    <property type="match status" value="1"/>
</dbReference>
<dbReference type="STRING" id="1531966.A0A0A1TP19"/>
<feature type="region of interest" description="Disordered" evidence="1">
    <location>
        <begin position="466"/>
        <end position="500"/>
    </location>
</feature>
<feature type="region of interest" description="Disordered" evidence="1">
    <location>
        <begin position="279"/>
        <end position="320"/>
    </location>
</feature>
<accession>A0A0A1TP19</accession>
<dbReference type="EMBL" id="CDHN01000005">
    <property type="protein sequence ID" value="CEJ93295.1"/>
    <property type="molecule type" value="Genomic_DNA"/>
</dbReference>
<name>A0A0A1TP19_9HYPO</name>
<feature type="region of interest" description="Disordered" evidence="1">
    <location>
        <begin position="84"/>
        <end position="185"/>
    </location>
</feature>
<feature type="region of interest" description="Disordered" evidence="1">
    <location>
        <begin position="430"/>
        <end position="453"/>
    </location>
</feature>
<dbReference type="OrthoDB" id="4181307at2759"/>
<evidence type="ECO:0000313" key="3">
    <source>
        <dbReference type="Proteomes" id="UP000039046"/>
    </source>
</evidence>
<protein>
    <submittedName>
        <fullName evidence="2">Uncharacterized protein</fullName>
    </submittedName>
</protein>
<dbReference type="PANTHER" id="PTHR42051:SF1">
    <property type="entry name" value="MEIOTICALLY UP-REGULATED PROTEIN PB1A10.08"/>
    <property type="match status" value="1"/>
</dbReference>
<gene>
    <name evidence="2" type="ORF">VHEMI08894</name>
</gene>
<sequence length="562" mass="60831">MMAQGSSSWWTTTSSRHASRSSASSSSSSSLKPKSAKSLLTSALQKPTTTTTPSPASTAAVAAALPRQKTAFKYAADDAPDATFTVTVSPVKPPSTSRTSFSTSSDDSDDAASMSKGRSGSRRLAPSSPPSSTTVLTRSSTPTSSPVQIPRQQGRDGSHSLSRHSSTHHRKPSKKSHRQHAISPSVAALLAVTDIPRPRQASKRSRQAALTVNDIIDQQVSEKELSWNMNKSPLDVLLTPPEDLHGDDYLSASESNIGSALTETISIDSTPSLADSFATEGIPSLDTPPQRARRALSPVRKSLEPIRSPPDSAEEQHPLAVDDADMDDYESSVTSDLMEETAMSLLSEQFRPLKAVFKSNLTASLRALRSAAKSFSSINFAVAPDDLITRSILTMDPKVPYADERRPPVMEDIPSAELRRYLNPTMRNKVEEASPAAMASTTVQQPRPAAPPSIQMQTYKIHRFNKPTSRSLPNTAPQATPPPPSRATSELAVPGMRQREMRENPDFIRIAVMEMAMRRNGKLDDKRPGRARWALPPRKAAAREYQVGDDGVPARWIPATNA</sequence>
<organism evidence="2 3">
    <name type="scientific">[Torrubiella] hemipterigena</name>
    <dbReference type="NCBI Taxonomy" id="1531966"/>
    <lineage>
        <taxon>Eukaryota</taxon>
        <taxon>Fungi</taxon>
        <taxon>Dikarya</taxon>
        <taxon>Ascomycota</taxon>
        <taxon>Pezizomycotina</taxon>
        <taxon>Sordariomycetes</taxon>
        <taxon>Hypocreomycetidae</taxon>
        <taxon>Hypocreales</taxon>
        <taxon>Clavicipitaceae</taxon>
        <taxon>Clavicipitaceae incertae sedis</taxon>
        <taxon>'Torrubiella' clade</taxon>
    </lineage>
</organism>
<feature type="region of interest" description="Disordered" evidence="1">
    <location>
        <begin position="1"/>
        <end position="61"/>
    </location>
</feature>
<dbReference type="Proteomes" id="UP000039046">
    <property type="component" value="Unassembled WGS sequence"/>
</dbReference>
<dbReference type="HOGENOM" id="CLU_023951_1_0_1"/>
<feature type="compositionally biased region" description="Low complexity" evidence="1">
    <location>
        <begin position="95"/>
        <end position="147"/>
    </location>
</feature>
<proteinExistence type="predicted"/>
<dbReference type="InterPro" id="IPR034443">
    <property type="entry name" value="PB1A10.08"/>
</dbReference>
<dbReference type="AlphaFoldDB" id="A0A0A1TP19"/>
<keyword evidence="3" id="KW-1185">Reference proteome</keyword>